<name>A0AA42DQV7_9FIRM</name>
<dbReference type="Proteomes" id="UP001169242">
    <property type="component" value="Unassembled WGS sequence"/>
</dbReference>
<dbReference type="GO" id="GO:0005886">
    <property type="term" value="C:plasma membrane"/>
    <property type="evidence" value="ECO:0007669"/>
    <property type="project" value="UniProtKB-SubCell"/>
</dbReference>
<reference evidence="9" key="1">
    <citation type="journal article" date="2023" name="Int. J. Syst. Evol. Microbiol.">
        <title>&lt;i&gt;Holtiella tumoricola&lt;/i&gt; gen. nov. sp. nov., isolated from a human clinical sample.</title>
        <authorList>
            <person name="Allen-Vercoe E."/>
            <person name="Daigneault M.C."/>
            <person name="Vancuren S.J."/>
            <person name="Cochrane K."/>
            <person name="O'Neal L.L."/>
            <person name="Sankaranarayanan K."/>
            <person name="Lawson P.A."/>
        </authorList>
    </citation>
    <scope>NUCLEOTIDE SEQUENCE</scope>
    <source>
        <strain evidence="9">CC70A</strain>
    </source>
</reference>
<evidence type="ECO:0000259" key="8">
    <source>
        <dbReference type="Pfam" id="PF02706"/>
    </source>
</evidence>
<organism evidence="9 10">
    <name type="scientific">Holtiella tumoricola</name>
    <dbReference type="NCBI Taxonomy" id="3018743"/>
    <lineage>
        <taxon>Bacteria</taxon>
        <taxon>Bacillati</taxon>
        <taxon>Bacillota</taxon>
        <taxon>Clostridia</taxon>
        <taxon>Lachnospirales</taxon>
        <taxon>Cellulosilyticaceae</taxon>
        <taxon>Holtiella</taxon>
    </lineage>
</organism>
<keyword evidence="5 7" id="KW-1133">Transmembrane helix</keyword>
<feature type="transmembrane region" description="Helical" evidence="7">
    <location>
        <begin position="174"/>
        <end position="199"/>
    </location>
</feature>
<evidence type="ECO:0000256" key="6">
    <source>
        <dbReference type="ARBA" id="ARBA00023136"/>
    </source>
</evidence>
<dbReference type="InterPro" id="IPR050445">
    <property type="entry name" value="Bact_polysacc_biosynth/exp"/>
</dbReference>
<dbReference type="EMBL" id="JAQIFT010000061">
    <property type="protein sequence ID" value="MDA3733198.1"/>
    <property type="molecule type" value="Genomic_DNA"/>
</dbReference>
<evidence type="ECO:0000313" key="10">
    <source>
        <dbReference type="Proteomes" id="UP001169242"/>
    </source>
</evidence>
<dbReference type="PANTHER" id="PTHR32309:SF13">
    <property type="entry name" value="FERRIC ENTEROBACTIN TRANSPORT PROTEIN FEPE"/>
    <property type="match status" value="1"/>
</dbReference>
<evidence type="ECO:0000256" key="3">
    <source>
        <dbReference type="ARBA" id="ARBA00022475"/>
    </source>
</evidence>
<gene>
    <name evidence="9" type="ORF">PBV87_17105</name>
</gene>
<evidence type="ECO:0000256" key="7">
    <source>
        <dbReference type="SAM" id="Phobius"/>
    </source>
</evidence>
<proteinExistence type="inferred from homology"/>
<feature type="domain" description="Polysaccharide chain length determinant N-terminal" evidence="8">
    <location>
        <begin position="5"/>
        <end position="96"/>
    </location>
</feature>
<dbReference type="InterPro" id="IPR003856">
    <property type="entry name" value="LPS_length_determ_N"/>
</dbReference>
<dbReference type="RefSeq" id="WP_271013084.1">
    <property type="nucleotide sequence ID" value="NZ_JAQIFT010000061.1"/>
</dbReference>
<dbReference type="Pfam" id="PF02706">
    <property type="entry name" value="Wzz"/>
    <property type="match status" value="1"/>
</dbReference>
<dbReference type="GO" id="GO:0004713">
    <property type="term" value="F:protein tyrosine kinase activity"/>
    <property type="evidence" value="ECO:0007669"/>
    <property type="project" value="TreeGrafter"/>
</dbReference>
<feature type="transmembrane region" description="Helical" evidence="7">
    <location>
        <begin position="20"/>
        <end position="42"/>
    </location>
</feature>
<sequence>MEETNEISLQEIFMILWSKVLVIILCTIVGGVAAFGISTFVIDPTYTSRISMYVNNNANADSTVANINDINASQKLVSTYIEILKSDNVLQKVAEETELPYTPGEMRKMMSASSVNGTEIFEVKVTTKDPDEAALIANTIAELAPEEIIRVVKAGSVELIDQAIPAKLPSSPNVILNTIIGLMLGGVLSVLGVLVAAMLDNRVKDEDDLKKHYDIPVLGAIPDLEAAKHRIK</sequence>
<accession>A0AA42DQV7</accession>
<evidence type="ECO:0000256" key="4">
    <source>
        <dbReference type="ARBA" id="ARBA00022692"/>
    </source>
</evidence>
<evidence type="ECO:0000256" key="5">
    <source>
        <dbReference type="ARBA" id="ARBA00022989"/>
    </source>
</evidence>
<dbReference type="AlphaFoldDB" id="A0AA42DQV7"/>
<comment type="subcellular location">
    <subcellularLocation>
        <location evidence="1">Cell membrane</location>
        <topology evidence="1">Multi-pass membrane protein</topology>
    </subcellularLocation>
</comment>
<dbReference type="PANTHER" id="PTHR32309">
    <property type="entry name" value="TYROSINE-PROTEIN KINASE"/>
    <property type="match status" value="1"/>
</dbReference>
<keyword evidence="6 7" id="KW-0472">Membrane</keyword>
<evidence type="ECO:0000256" key="2">
    <source>
        <dbReference type="ARBA" id="ARBA00006683"/>
    </source>
</evidence>
<comment type="similarity">
    <text evidence="2">Belongs to the CpsC/CapA family.</text>
</comment>
<keyword evidence="4 7" id="KW-0812">Transmembrane</keyword>
<evidence type="ECO:0000313" key="9">
    <source>
        <dbReference type="EMBL" id="MDA3733198.1"/>
    </source>
</evidence>
<keyword evidence="3" id="KW-1003">Cell membrane</keyword>
<comment type="caution">
    <text evidence="9">The sequence shown here is derived from an EMBL/GenBank/DDBJ whole genome shotgun (WGS) entry which is preliminary data.</text>
</comment>
<protein>
    <submittedName>
        <fullName evidence="9">Wzz/FepE/Etk N-terminal domain-containing protein</fullName>
    </submittedName>
</protein>
<keyword evidence="10" id="KW-1185">Reference proteome</keyword>
<evidence type="ECO:0000256" key="1">
    <source>
        <dbReference type="ARBA" id="ARBA00004651"/>
    </source>
</evidence>